<reference evidence="1 2" key="1">
    <citation type="journal article" date="2018" name="Front. Microbiol.">
        <title>Genome-Wide Analysis of Corynespora cassiicola Leaf Fall Disease Putative Effectors.</title>
        <authorList>
            <person name="Lopez D."/>
            <person name="Ribeiro S."/>
            <person name="Label P."/>
            <person name="Fumanal B."/>
            <person name="Venisse J.S."/>
            <person name="Kohler A."/>
            <person name="de Oliveira R.R."/>
            <person name="Labutti K."/>
            <person name="Lipzen A."/>
            <person name="Lail K."/>
            <person name="Bauer D."/>
            <person name="Ohm R.A."/>
            <person name="Barry K.W."/>
            <person name="Spatafora J."/>
            <person name="Grigoriev I.V."/>
            <person name="Martin F.M."/>
            <person name="Pujade-Renaud V."/>
        </authorList>
    </citation>
    <scope>NUCLEOTIDE SEQUENCE [LARGE SCALE GENOMIC DNA]</scope>
    <source>
        <strain evidence="1 2">Philippines</strain>
    </source>
</reference>
<sequence length="167" mass="18991">MVWSTNSLLEKGRLETKARGTGVARLAAEVRKGVGCLYIVGARKALRSFEKQSLAEVSQKERPTLLLPFEEKRADRSRQERAGLHLHLLAERPSGGLPSPSTGTQPRLLAHLRHTPGPREHQGWIEAEPVANARFLLQRRWRGCSKLHARPRRHVWKHSRAWLWPGT</sequence>
<gene>
    <name evidence="1" type="ORF">BS50DRAFT_106091</name>
</gene>
<dbReference type="EMBL" id="KZ678140">
    <property type="protein sequence ID" value="PSN63178.1"/>
    <property type="molecule type" value="Genomic_DNA"/>
</dbReference>
<keyword evidence="2" id="KW-1185">Reference proteome</keyword>
<evidence type="ECO:0000313" key="2">
    <source>
        <dbReference type="Proteomes" id="UP000240883"/>
    </source>
</evidence>
<name>A0A2T2NDR4_CORCC</name>
<accession>A0A2T2NDR4</accession>
<dbReference type="AlphaFoldDB" id="A0A2T2NDR4"/>
<evidence type="ECO:0000313" key="1">
    <source>
        <dbReference type="EMBL" id="PSN63178.1"/>
    </source>
</evidence>
<organism evidence="1 2">
    <name type="scientific">Corynespora cassiicola Philippines</name>
    <dbReference type="NCBI Taxonomy" id="1448308"/>
    <lineage>
        <taxon>Eukaryota</taxon>
        <taxon>Fungi</taxon>
        <taxon>Dikarya</taxon>
        <taxon>Ascomycota</taxon>
        <taxon>Pezizomycotina</taxon>
        <taxon>Dothideomycetes</taxon>
        <taxon>Pleosporomycetidae</taxon>
        <taxon>Pleosporales</taxon>
        <taxon>Corynesporascaceae</taxon>
        <taxon>Corynespora</taxon>
    </lineage>
</organism>
<dbReference type="Proteomes" id="UP000240883">
    <property type="component" value="Unassembled WGS sequence"/>
</dbReference>
<protein>
    <submittedName>
        <fullName evidence="1">Uncharacterized protein</fullName>
    </submittedName>
</protein>
<proteinExistence type="predicted"/>